<evidence type="ECO:0000313" key="8">
    <source>
        <dbReference type="EMBL" id="SHN61087.1"/>
    </source>
</evidence>
<dbReference type="PANTHER" id="PTHR43499">
    <property type="entry name" value="ABC TRANSPORTER I FAMILY MEMBER 1"/>
    <property type="match status" value="1"/>
</dbReference>
<reference evidence="8 9" key="1">
    <citation type="submission" date="2016-12" db="EMBL/GenBank/DDBJ databases">
        <authorList>
            <person name="Song W.-J."/>
            <person name="Kurnit D.M."/>
        </authorList>
    </citation>
    <scope>NUCLEOTIDE SEQUENCE [LARGE SCALE GENOMIC DNA]</scope>
    <source>
        <strain evidence="8 9">CGMCC 1.10808</strain>
    </source>
</reference>
<dbReference type="GO" id="GO:0016887">
    <property type="term" value="F:ATP hydrolysis activity"/>
    <property type="evidence" value="ECO:0007669"/>
    <property type="project" value="InterPro"/>
</dbReference>
<dbReference type="OrthoDB" id="9800654at2"/>
<evidence type="ECO:0000256" key="2">
    <source>
        <dbReference type="ARBA" id="ARBA00022741"/>
    </source>
</evidence>
<sequence>MPVPPPFPPVDAPLELHGLACRRAGRLVFKDVSLRVAPGQAAVLRGPNGAGKSSLIRILAGLLPPAAGDARMGALSLRADPEGWRARVALAGHLDAVKPALSVRQNLLTWARLFGLRGAAARAAADGALERFDLARLADEPAHYCSAGQKRRLGLARLLVARRPLWLLDEPTVSLDARSAAEFARAVAEHCAAGGLAVAATHVEMGLPDGPVAVIAPHAPGGGEGPDAGAAGDDPFLTGAWE</sequence>
<evidence type="ECO:0000256" key="4">
    <source>
        <dbReference type="ARBA" id="ARBA00022840"/>
    </source>
</evidence>
<evidence type="ECO:0000256" key="3">
    <source>
        <dbReference type="ARBA" id="ARBA00022748"/>
    </source>
</evidence>
<dbReference type="InterPro" id="IPR003439">
    <property type="entry name" value="ABC_transporter-like_ATP-bd"/>
</dbReference>
<dbReference type="InterPro" id="IPR017871">
    <property type="entry name" value="ABC_transporter-like_CS"/>
</dbReference>
<dbReference type="PROSITE" id="PS50893">
    <property type="entry name" value="ABC_TRANSPORTER_2"/>
    <property type="match status" value="1"/>
</dbReference>
<dbReference type="RefSeq" id="WP_072746724.1">
    <property type="nucleotide sequence ID" value="NZ_FOHL01000001.1"/>
</dbReference>
<dbReference type="GO" id="GO:0005524">
    <property type="term" value="F:ATP binding"/>
    <property type="evidence" value="ECO:0007669"/>
    <property type="project" value="UniProtKB-KW"/>
</dbReference>
<dbReference type="PROSITE" id="PS00211">
    <property type="entry name" value="ABC_TRANSPORTER_1"/>
    <property type="match status" value="1"/>
</dbReference>
<evidence type="ECO:0000259" key="7">
    <source>
        <dbReference type="PROSITE" id="PS50893"/>
    </source>
</evidence>
<feature type="domain" description="ABC transporter" evidence="7">
    <location>
        <begin position="14"/>
        <end position="241"/>
    </location>
</feature>
<evidence type="ECO:0000256" key="1">
    <source>
        <dbReference type="ARBA" id="ARBA00022448"/>
    </source>
</evidence>
<dbReference type="SUPFAM" id="SSF52540">
    <property type="entry name" value="P-loop containing nucleoside triphosphate hydrolases"/>
    <property type="match status" value="1"/>
</dbReference>
<dbReference type="SMART" id="SM00382">
    <property type="entry name" value="AAA"/>
    <property type="match status" value="1"/>
</dbReference>
<organism evidence="8 9">
    <name type="scientific">Oceanicella actignis</name>
    <dbReference type="NCBI Taxonomy" id="1189325"/>
    <lineage>
        <taxon>Bacteria</taxon>
        <taxon>Pseudomonadati</taxon>
        <taxon>Pseudomonadota</taxon>
        <taxon>Alphaproteobacteria</taxon>
        <taxon>Rhodobacterales</taxon>
        <taxon>Paracoccaceae</taxon>
        <taxon>Oceanicella</taxon>
    </lineage>
</organism>
<gene>
    <name evidence="8" type="ORF">SAMN05216200_103135</name>
</gene>
<evidence type="ECO:0000256" key="5">
    <source>
        <dbReference type="ARBA" id="ARBA00022967"/>
    </source>
</evidence>
<evidence type="ECO:0000313" key="9">
    <source>
        <dbReference type="Proteomes" id="UP000184066"/>
    </source>
</evidence>
<protein>
    <submittedName>
        <fullName evidence="8">Heme exporter protein A</fullName>
    </submittedName>
</protein>
<dbReference type="Pfam" id="PF00005">
    <property type="entry name" value="ABC_tran"/>
    <property type="match status" value="1"/>
</dbReference>
<dbReference type="Proteomes" id="UP000184066">
    <property type="component" value="Unassembled WGS sequence"/>
</dbReference>
<keyword evidence="3" id="KW-0201">Cytochrome c-type biogenesis</keyword>
<proteinExistence type="predicted"/>
<keyword evidence="2" id="KW-0547">Nucleotide-binding</keyword>
<keyword evidence="4" id="KW-0067">ATP-binding</keyword>
<dbReference type="InterPro" id="IPR027417">
    <property type="entry name" value="P-loop_NTPase"/>
</dbReference>
<keyword evidence="5" id="KW-1278">Translocase</keyword>
<dbReference type="InterPro" id="IPR003593">
    <property type="entry name" value="AAA+_ATPase"/>
</dbReference>
<keyword evidence="9" id="KW-1185">Reference proteome</keyword>
<name>A0A1M7SRA3_9RHOB</name>
<evidence type="ECO:0000256" key="6">
    <source>
        <dbReference type="ARBA" id="ARBA00023136"/>
    </source>
</evidence>
<dbReference type="EMBL" id="FRDL01000003">
    <property type="protein sequence ID" value="SHN61087.1"/>
    <property type="molecule type" value="Genomic_DNA"/>
</dbReference>
<dbReference type="GO" id="GO:0017004">
    <property type="term" value="P:cytochrome complex assembly"/>
    <property type="evidence" value="ECO:0007669"/>
    <property type="project" value="UniProtKB-KW"/>
</dbReference>
<dbReference type="Gene3D" id="3.40.50.300">
    <property type="entry name" value="P-loop containing nucleotide triphosphate hydrolases"/>
    <property type="match status" value="1"/>
</dbReference>
<dbReference type="InterPro" id="IPR005895">
    <property type="entry name" value="ABC_transptr_haem_export_CcmA"/>
</dbReference>
<dbReference type="AlphaFoldDB" id="A0A1M7SRA3"/>
<keyword evidence="6" id="KW-0472">Membrane</keyword>
<dbReference type="STRING" id="1189325.SAMN04488119_101134"/>
<dbReference type="NCBIfam" id="TIGR01189">
    <property type="entry name" value="ccmA"/>
    <property type="match status" value="1"/>
</dbReference>
<accession>A0A1M7SRA3</accession>
<dbReference type="GO" id="GO:0022857">
    <property type="term" value="F:transmembrane transporter activity"/>
    <property type="evidence" value="ECO:0007669"/>
    <property type="project" value="InterPro"/>
</dbReference>
<dbReference type="PANTHER" id="PTHR43499:SF1">
    <property type="entry name" value="ABC TRANSPORTER I FAMILY MEMBER 1"/>
    <property type="match status" value="1"/>
</dbReference>
<keyword evidence="1" id="KW-0813">Transport</keyword>